<dbReference type="InterPro" id="IPR019853">
    <property type="entry name" value="GldB-like"/>
</dbReference>
<evidence type="ECO:0000313" key="2">
    <source>
        <dbReference type="EMBL" id="NVO29937.1"/>
    </source>
</evidence>
<reference evidence="2 3" key="1">
    <citation type="submission" date="2020-05" db="EMBL/GenBank/DDBJ databases">
        <title>Hymenobacter terrestris sp. nov. and Hymenobacter lapidiphilus sp. nov., isolated from regoliths in Antarctica.</title>
        <authorList>
            <person name="Sedlacek I."/>
            <person name="Pantucek R."/>
            <person name="Zeman M."/>
            <person name="Holochova P."/>
            <person name="Kralova S."/>
            <person name="Stankova E."/>
            <person name="Sedo O."/>
            <person name="Micenkova L."/>
            <person name="Svec P."/>
            <person name="Gupta V."/>
            <person name="Sood U."/>
            <person name="Korpole U.S."/>
            <person name="Lal R."/>
        </authorList>
    </citation>
    <scope>NUCLEOTIDE SEQUENCE [LARGE SCALE GENOMIC DNA]</scope>
    <source>
        <strain evidence="2 3">P5342</strain>
    </source>
</reference>
<dbReference type="Pfam" id="PF25594">
    <property type="entry name" value="GldB_lipo"/>
    <property type="match status" value="1"/>
</dbReference>
<dbReference type="RefSeq" id="WP_176906644.1">
    <property type="nucleotide sequence ID" value="NZ_JABKAU010000002.1"/>
</dbReference>
<evidence type="ECO:0000256" key="1">
    <source>
        <dbReference type="SAM" id="SignalP"/>
    </source>
</evidence>
<dbReference type="AlphaFoldDB" id="A0A7Y7U464"/>
<evidence type="ECO:0008006" key="4">
    <source>
        <dbReference type="Google" id="ProtNLM"/>
    </source>
</evidence>
<keyword evidence="1" id="KW-0732">Signal</keyword>
<sequence>MKAILRFRSLLPTVALLLIGYAAKAQQAAVPMPLDSLRARARQLAVAKQYPQAAARYATLARAEPHRSAQASAFYNAACYYALAGDTNQALRQLGAAQKAGYTNADHTRQDSDLNSLRAMPQFQALLKRMEQATARQANPEQVRFVTTDIDNFWRAYDHAARDPARRQQILEREYFGKASVGLEDYFDLKIRQVNRLVQKLDTTPAYYQAIRSNTLQIAAMKPQVLAGFRKLKELYPPARFADVYFVIGGFNSGGTATPNGLLIGADMRARSPEVPLHELSLWDRNNSGPLAEIPSIVAHEQIHFLQKNTAGASLLSGAINEGMADFLAELTTGQQPNARLQPYGDAHEKALWAEFKREMAGSNWGNWIANSDQETPDKPADLGYYVGYRICQAYYDAIPDKKQAVYDMLNIGDFPAFLQKSRYEQKLANR</sequence>
<organism evidence="2 3">
    <name type="scientific">Hymenobacter lapidiphilus</name>
    <dbReference type="NCBI Taxonomy" id="2608003"/>
    <lineage>
        <taxon>Bacteria</taxon>
        <taxon>Pseudomonadati</taxon>
        <taxon>Bacteroidota</taxon>
        <taxon>Cytophagia</taxon>
        <taxon>Cytophagales</taxon>
        <taxon>Hymenobacteraceae</taxon>
        <taxon>Hymenobacter</taxon>
    </lineage>
</organism>
<protein>
    <recommendedName>
        <fullName evidence="4">DUF2268 domain-containing protein</fullName>
    </recommendedName>
</protein>
<keyword evidence="3" id="KW-1185">Reference proteome</keyword>
<dbReference type="NCBIfam" id="NF047558">
    <property type="entry name" value="TPR_END_plus"/>
    <property type="match status" value="1"/>
</dbReference>
<dbReference type="Proteomes" id="UP000565521">
    <property type="component" value="Unassembled WGS sequence"/>
</dbReference>
<name>A0A7Y7U464_9BACT</name>
<gene>
    <name evidence="2" type="ORF">HW554_01855</name>
</gene>
<feature type="signal peptide" evidence="1">
    <location>
        <begin position="1"/>
        <end position="25"/>
    </location>
</feature>
<accession>A0A7Y7U464</accession>
<feature type="chain" id="PRO_5031068172" description="DUF2268 domain-containing protein" evidence="1">
    <location>
        <begin position="26"/>
        <end position="431"/>
    </location>
</feature>
<proteinExistence type="predicted"/>
<evidence type="ECO:0000313" key="3">
    <source>
        <dbReference type="Proteomes" id="UP000565521"/>
    </source>
</evidence>
<dbReference type="SUPFAM" id="SSF55486">
    <property type="entry name" value="Metalloproteases ('zincins'), catalytic domain"/>
    <property type="match status" value="1"/>
</dbReference>
<comment type="caution">
    <text evidence="2">The sequence shown here is derived from an EMBL/GenBank/DDBJ whole genome shotgun (WGS) entry which is preliminary data.</text>
</comment>
<dbReference type="EMBL" id="JABKAU010000002">
    <property type="protein sequence ID" value="NVO29937.1"/>
    <property type="molecule type" value="Genomic_DNA"/>
</dbReference>